<sequence length="53" mass="6375">MMFFLFLALVSILHYKTNQTHQQKFPTTQDPPVRLKPIPRFLDFPKIPIYQDL</sequence>
<dbReference type="AlphaFoldDB" id="A0A7J6VMB6"/>
<evidence type="ECO:0000313" key="3">
    <source>
        <dbReference type="Proteomes" id="UP000554482"/>
    </source>
</evidence>
<accession>A0A7J6VMB6</accession>
<keyword evidence="1" id="KW-0732">Signal</keyword>
<proteinExistence type="predicted"/>
<feature type="non-terminal residue" evidence="2">
    <location>
        <position position="53"/>
    </location>
</feature>
<evidence type="ECO:0000256" key="1">
    <source>
        <dbReference type="SAM" id="SignalP"/>
    </source>
</evidence>
<name>A0A7J6VMB6_THATH</name>
<gene>
    <name evidence="2" type="ORF">FRX31_024512</name>
</gene>
<feature type="chain" id="PRO_5029561602" evidence="1">
    <location>
        <begin position="23"/>
        <end position="53"/>
    </location>
</feature>
<comment type="caution">
    <text evidence="2">The sequence shown here is derived from an EMBL/GenBank/DDBJ whole genome shotgun (WGS) entry which is preliminary data.</text>
</comment>
<evidence type="ECO:0000313" key="2">
    <source>
        <dbReference type="EMBL" id="KAF5185901.1"/>
    </source>
</evidence>
<reference evidence="2 3" key="1">
    <citation type="submission" date="2020-06" db="EMBL/GenBank/DDBJ databases">
        <title>Transcriptomic and genomic resources for Thalictrum thalictroides and T. hernandezii: Facilitating candidate gene discovery in an emerging model plant lineage.</title>
        <authorList>
            <person name="Arias T."/>
            <person name="Riano-Pachon D.M."/>
            <person name="Di Stilio V.S."/>
        </authorList>
    </citation>
    <scope>NUCLEOTIDE SEQUENCE [LARGE SCALE GENOMIC DNA]</scope>
    <source>
        <strain evidence="3">cv. WT478/WT964</strain>
        <tissue evidence="2">Leaves</tissue>
    </source>
</reference>
<dbReference type="EMBL" id="JABWDY010030084">
    <property type="protein sequence ID" value="KAF5185901.1"/>
    <property type="molecule type" value="Genomic_DNA"/>
</dbReference>
<protein>
    <submittedName>
        <fullName evidence="2">Uncharacterized protein</fullName>
    </submittedName>
</protein>
<organism evidence="2 3">
    <name type="scientific">Thalictrum thalictroides</name>
    <name type="common">Rue-anemone</name>
    <name type="synonym">Anemone thalictroides</name>
    <dbReference type="NCBI Taxonomy" id="46969"/>
    <lineage>
        <taxon>Eukaryota</taxon>
        <taxon>Viridiplantae</taxon>
        <taxon>Streptophyta</taxon>
        <taxon>Embryophyta</taxon>
        <taxon>Tracheophyta</taxon>
        <taxon>Spermatophyta</taxon>
        <taxon>Magnoliopsida</taxon>
        <taxon>Ranunculales</taxon>
        <taxon>Ranunculaceae</taxon>
        <taxon>Thalictroideae</taxon>
        <taxon>Thalictrum</taxon>
    </lineage>
</organism>
<keyword evidence="3" id="KW-1185">Reference proteome</keyword>
<feature type="signal peptide" evidence="1">
    <location>
        <begin position="1"/>
        <end position="22"/>
    </location>
</feature>
<dbReference type="Proteomes" id="UP000554482">
    <property type="component" value="Unassembled WGS sequence"/>
</dbReference>